<organism evidence="10 11">
    <name type="scientific">Propionispira arboris</name>
    <dbReference type="NCBI Taxonomy" id="84035"/>
    <lineage>
        <taxon>Bacteria</taxon>
        <taxon>Bacillati</taxon>
        <taxon>Bacillota</taxon>
        <taxon>Negativicutes</taxon>
        <taxon>Selenomonadales</taxon>
        <taxon>Selenomonadaceae</taxon>
        <taxon>Propionispira</taxon>
    </lineage>
</organism>
<keyword evidence="8 9" id="KW-0472">Membrane</keyword>
<dbReference type="Pfam" id="PF03613">
    <property type="entry name" value="EIID-AGA"/>
    <property type="match status" value="1"/>
</dbReference>
<evidence type="ECO:0000256" key="2">
    <source>
        <dbReference type="ARBA" id="ARBA00022448"/>
    </source>
</evidence>
<keyword evidence="5" id="KW-0598">Phosphotransferase system</keyword>
<sequence>MENKKKLTKSDLINIFIRTNFQQASFNFERIHALGFCFDMVPAIKRLYSTKQEQAAALKRHLSFFNVTPACVGPVLGVTVAMEEAKANGANIEDGAISSIKIGLMGPLCGVGDPLFWGTLRPIAAALGASIALTGSILGPIAFFMIFNVVRLAFLWGGIDYGYRKGINLILTDLKDNTLQKITEGASILGLFVMGALVSKWTVINVPIVISRIPGANGTEVVTTLQNIFDQLMPGLLGLGLTLLICKLLKMKMSPILLIFILFAVGIIGSVLGILA</sequence>
<dbReference type="RefSeq" id="WP_091836003.1">
    <property type="nucleotide sequence ID" value="NZ_FNZK01000035.1"/>
</dbReference>
<dbReference type="PANTHER" id="PTHR32502:SF5">
    <property type="entry name" value="N-ACETYLGALACTOSAMINE PERMEASE IID COMPONENT-RELATED"/>
    <property type="match status" value="1"/>
</dbReference>
<dbReference type="NCBIfam" id="NF008315">
    <property type="entry name" value="PRK11103.1"/>
    <property type="match status" value="1"/>
</dbReference>
<keyword evidence="7 9" id="KW-1133">Transmembrane helix</keyword>
<reference evidence="10 11" key="1">
    <citation type="submission" date="2016-10" db="EMBL/GenBank/DDBJ databases">
        <authorList>
            <person name="de Groot N.N."/>
        </authorList>
    </citation>
    <scope>NUCLEOTIDE SEQUENCE [LARGE SCALE GENOMIC DNA]</scope>
    <source>
        <strain evidence="10 11">DSM 2179</strain>
    </source>
</reference>
<comment type="subcellular location">
    <subcellularLocation>
        <location evidence="1">Cell membrane</location>
        <topology evidence="1">Multi-pass membrane protein</topology>
    </subcellularLocation>
</comment>
<evidence type="ECO:0000256" key="5">
    <source>
        <dbReference type="ARBA" id="ARBA00022683"/>
    </source>
</evidence>
<gene>
    <name evidence="10" type="ORF">SAMN05660742_1355</name>
</gene>
<evidence type="ECO:0000256" key="3">
    <source>
        <dbReference type="ARBA" id="ARBA00022475"/>
    </source>
</evidence>
<evidence type="ECO:0000256" key="1">
    <source>
        <dbReference type="ARBA" id="ARBA00004651"/>
    </source>
</evidence>
<evidence type="ECO:0000256" key="7">
    <source>
        <dbReference type="ARBA" id="ARBA00022989"/>
    </source>
</evidence>
<feature type="transmembrane region" description="Helical" evidence="9">
    <location>
        <begin position="232"/>
        <end position="249"/>
    </location>
</feature>
<proteinExistence type="predicted"/>
<name>A0A1H7DEJ0_9FIRM</name>
<accession>A0A1H7DEJ0</accession>
<keyword evidence="11" id="KW-1185">Reference proteome</keyword>
<keyword evidence="4" id="KW-0762">Sugar transport</keyword>
<dbReference type="GO" id="GO:0005886">
    <property type="term" value="C:plasma membrane"/>
    <property type="evidence" value="ECO:0007669"/>
    <property type="project" value="UniProtKB-SubCell"/>
</dbReference>
<evidence type="ECO:0000256" key="4">
    <source>
        <dbReference type="ARBA" id="ARBA00022597"/>
    </source>
</evidence>
<feature type="transmembrane region" description="Helical" evidence="9">
    <location>
        <begin position="123"/>
        <end position="147"/>
    </location>
</feature>
<dbReference type="EMBL" id="FNZK01000035">
    <property type="protein sequence ID" value="SEJ97630.1"/>
    <property type="molecule type" value="Genomic_DNA"/>
</dbReference>
<dbReference type="Proteomes" id="UP000199662">
    <property type="component" value="Unassembled WGS sequence"/>
</dbReference>
<dbReference type="InterPro" id="IPR050303">
    <property type="entry name" value="GatZ_KbaZ_carbometab"/>
</dbReference>
<dbReference type="PANTHER" id="PTHR32502">
    <property type="entry name" value="N-ACETYLGALACTOSAMINE PERMEASE II COMPONENT-RELATED"/>
    <property type="match status" value="1"/>
</dbReference>
<dbReference type="AlphaFoldDB" id="A0A1H7DEJ0"/>
<evidence type="ECO:0000256" key="6">
    <source>
        <dbReference type="ARBA" id="ARBA00022692"/>
    </source>
</evidence>
<keyword evidence="6 9" id="KW-0812">Transmembrane</keyword>
<keyword evidence="2" id="KW-0813">Transport</keyword>
<protein>
    <submittedName>
        <fullName evidence="10">PTS system IID component, Man family (TC 4.A.6)</fullName>
    </submittedName>
</protein>
<evidence type="ECO:0000313" key="11">
    <source>
        <dbReference type="Proteomes" id="UP000199662"/>
    </source>
</evidence>
<dbReference type="InterPro" id="IPR004704">
    <property type="entry name" value="PTS_IID_man"/>
</dbReference>
<dbReference type="GO" id="GO:0009401">
    <property type="term" value="P:phosphoenolpyruvate-dependent sugar phosphotransferase system"/>
    <property type="evidence" value="ECO:0007669"/>
    <property type="project" value="UniProtKB-KW"/>
</dbReference>
<feature type="transmembrane region" description="Helical" evidence="9">
    <location>
        <begin position="256"/>
        <end position="275"/>
    </location>
</feature>
<evidence type="ECO:0000256" key="8">
    <source>
        <dbReference type="ARBA" id="ARBA00023136"/>
    </source>
</evidence>
<evidence type="ECO:0000313" key="10">
    <source>
        <dbReference type="EMBL" id="SEJ97630.1"/>
    </source>
</evidence>
<dbReference type="STRING" id="84035.SAMN05660742_1355"/>
<dbReference type="NCBIfam" id="TIGR00828">
    <property type="entry name" value="EIID-AGA"/>
    <property type="match status" value="1"/>
</dbReference>
<evidence type="ECO:0000256" key="9">
    <source>
        <dbReference type="SAM" id="Phobius"/>
    </source>
</evidence>
<dbReference type="PROSITE" id="PS51108">
    <property type="entry name" value="PTS_EIID"/>
    <property type="match status" value="1"/>
</dbReference>
<keyword evidence="3" id="KW-1003">Cell membrane</keyword>